<evidence type="ECO:0000256" key="5">
    <source>
        <dbReference type="ARBA" id="ARBA00022989"/>
    </source>
</evidence>
<feature type="transmembrane region" description="Helical" evidence="10">
    <location>
        <begin position="324"/>
        <end position="343"/>
    </location>
</feature>
<evidence type="ECO:0000256" key="8">
    <source>
        <dbReference type="PROSITE-ProRule" id="PRU00284"/>
    </source>
</evidence>
<reference evidence="13 14" key="1">
    <citation type="submission" date="2023-12" db="EMBL/GenBank/DDBJ databases">
        <title>the genome sequence of Hyalangium sp. s54d21.</title>
        <authorList>
            <person name="Zhang X."/>
        </authorList>
    </citation>
    <scope>NUCLEOTIDE SEQUENCE [LARGE SCALE GENOMIC DNA]</scope>
    <source>
        <strain evidence="14">s54d21</strain>
    </source>
</reference>
<keyword evidence="3" id="KW-0145">Chemotaxis</keyword>
<evidence type="ECO:0000256" key="10">
    <source>
        <dbReference type="SAM" id="Phobius"/>
    </source>
</evidence>
<dbReference type="PANTHER" id="PTHR43531">
    <property type="entry name" value="PROTEIN ICFG"/>
    <property type="match status" value="1"/>
</dbReference>
<dbReference type="EMBL" id="JAXIVS010000002">
    <property type="protein sequence ID" value="MDY7226151.1"/>
    <property type="molecule type" value="Genomic_DNA"/>
</dbReference>
<protein>
    <submittedName>
        <fullName evidence="13">Methyl-accepting chemotaxis protein</fullName>
    </submittedName>
</protein>
<evidence type="ECO:0000256" key="6">
    <source>
        <dbReference type="ARBA" id="ARBA00023136"/>
    </source>
</evidence>
<dbReference type="InterPro" id="IPR033479">
    <property type="entry name" value="dCache_1"/>
</dbReference>
<organism evidence="13 14">
    <name type="scientific">Hyalangium rubrum</name>
    <dbReference type="NCBI Taxonomy" id="3103134"/>
    <lineage>
        <taxon>Bacteria</taxon>
        <taxon>Pseudomonadati</taxon>
        <taxon>Myxococcota</taxon>
        <taxon>Myxococcia</taxon>
        <taxon>Myxococcales</taxon>
        <taxon>Cystobacterineae</taxon>
        <taxon>Archangiaceae</taxon>
        <taxon>Hyalangium</taxon>
    </lineage>
</organism>
<feature type="domain" description="HAMP" evidence="12">
    <location>
        <begin position="344"/>
        <end position="396"/>
    </location>
</feature>
<dbReference type="SUPFAM" id="SSF58104">
    <property type="entry name" value="Methyl-accepting chemotaxis protein (MCP) signaling domain"/>
    <property type="match status" value="1"/>
</dbReference>
<evidence type="ECO:0000256" key="7">
    <source>
        <dbReference type="ARBA" id="ARBA00029447"/>
    </source>
</evidence>
<comment type="caution">
    <text evidence="13">The sequence shown here is derived from an EMBL/GenBank/DDBJ whole genome shotgun (WGS) entry which is preliminary data.</text>
</comment>
<evidence type="ECO:0000256" key="9">
    <source>
        <dbReference type="SAM" id="MobiDB-lite"/>
    </source>
</evidence>
<dbReference type="InterPro" id="IPR051310">
    <property type="entry name" value="MCP_chemotaxis"/>
</dbReference>
<dbReference type="Pfam" id="PF00672">
    <property type="entry name" value="HAMP"/>
    <property type="match status" value="1"/>
</dbReference>
<gene>
    <name evidence="13" type="ORF">SYV04_07135</name>
</gene>
<feature type="region of interest" description="Disordered" evidence="9">
    <location>
        <begin position="653"/>
        <end position="684"/>
    </location>
</feature>
<dbReference type="RefSeq" id="WP_321544872.1">
    <property type="nucleotide sequence ID" value="NZ_JAXIVS010000002.1"/>
</dbReference>
<proteinExistence type="inferred from homology"/>
<keyword evidence="4 10" id="KW-0812">Transmembrane</keyword>
<evidence type="ECO:0000259" key="12">
    <source>
        <dbReference type="PROSITE" id="PS50885"/>
    </source>
</evidence>
<dbReference type="Pfam" id="PF02743">
    <property type="entry name" value="dCache_1"/>
    <property type="match status" value="1"/>
</dbReference>
<evidence type="ECO:0000259" key="11">
    <source>
        <dbReference type="PROSITE" id="PS50111"/>
    </source>
</evidence>
<keyword evidence="2" id="KW-1003">Cell membrane</keyword>
<keyword evidence="6 10" id="KW-0472">Membrane</keyword>
<dbReference type="PANTHER" id="PTHR43531:SF11">
    <property type="entry name" value="METHYL-ACCEPTING CHEMOTAXIS PROTEIN 3"/>
    <property type="match status" value="1"/>
</dbReference>
<dbReference type="Pfam" id="PF00015">
    <property type="entry name" value="MCPsignal"/>
    <property type="match status" value="1"/>
</dbReference>
<feature type="domain" description="Methyl-accepting transducer" evidence="11">
    <location>
        <begin position="401"/>
        <end position="616"/>
    </location>
</feature>
<dbReference type="InterPro" id="IPR004089">
    <property type="entry name" value="MCPsignal_dom"/>
</dbReference>
<evidence type="ECO:0000313" key="13">
    <source>
        <dbReference type="EMBL" id="MDY7226151.1"/>
    </source>
</evidence>
<name>A0ABU5GYL2_9BACT</name>
<evidence type="ECO:0000313" key="14">
    <source>
        <dbReference type="Proteomes" id="UP001291309"/>
    </source>
</evidence>
<keyword evidence="5 10" id="KW-1133">Transmembrane helix</keyword>
<evidence type="ECO:0000256" key="3">
    <source>
        <dbReference type="ARBA" id="ARBA00022500"/>
    </source>
</evidence>
<dbReference type="InterPro" id="IPR003660">
    <property type="entry name" value="HAMP_dom"/>
</dbReference>
<dbReference type="SMART" id="SM00283">
    <property type="entry name" value="MA"/>
    <property type="match status" value="1"/>
</dbReference>
<evidence type="ECO:0000256" key="4">
    <source>
        <dbReference type="ARBA" id="ARBA00022692"/>
    </source>
</evidence>
<dbReference type="PROSITE" id="PS50885">
    <property type="entry name" value="HAMP"/>
    <property type="match status" value="1"/>
</dbReference>
<keyword evidence="14" id="KW-1185">Reference proteome</keyword>
<evidence type="ECO:0000256" key="2">
    <source>
        <dbReference type="ARBA" id="ARBA00022475"/>
    </source>
</evidence>
<accession>A0ABU5GYL2</accession>
<dbReference type="CDD" id="cd06225">
    <property type="entry name" value="HAMP"/>
    <property type="match status" value="1"/>
</dbReference>
<dbReference type="Proteomes" id="UP001291309">
    <property type="component" value="Unassembled WGS sequence"/>
</dbReference>
<dbReference type="CDD" id="cd12913">
    <property type="entry name" value="PDC1_MCP_like"/>
    <property type="match status" value="1"/>
</dbReference>
<dbReference type="Gene3D" id="3.30.450.20">
    <property type="entry name" value="PAS domain"/>
    <property type="match status" value="2"/>
</dbReference>
<evidence type="ECO:0000256" key="1">
    <source>
        <dbReference type="ARBA" id="ARBA00004651"/>
    </source>
</evidence>
<dbReference type="Gene3D" id="1.10.287.950">
    <property type="entry name" value="Methyl-accepting chemotaxis protein"/>
    <property type="match status" value="1"/>
</dbReference>
<dbReference type="SMART" id="SM00304">
    <property type="entry name" value="HAMP"/>
    <property type="match status" value="1"/>
</dbReference>
<sequence>MAFRKSLATKLLVALCSIILLALCLLVWMLSRQLSRIADEQTPLQAAQAAEHSAAVINAHFDEVMIPARTVAQMLVAQKLTGSTDRRAADAQLKKVLEDNPQLFGIWTVWEPNAFDGKDASFANTPGTDATGRYIPYFHRGAGHIQLEPSVDYEGQALGGPSDYYLLPQRSGNEVIMNPYRYTVAGKPTLLTSAVVPLLLNGKFLGVVGADFTLDQIQKEVAKIRPFDTGHAFLVSNNAAFVSHPSAELRGNPIGASPAEALIKASLSSASTKSARVHSEVLNAEAIEVVVPLRIGKTTTQWALAVFVPLEKVLAPANELSRSIIMLGVLVLGAIGLGVILVVRRITKPLGMISSVATRIAEGDLTSKLDYRSSDEIGALADAFRSMQDRLAQVIGETRAGAAALSSASSQLSMMSQSLSSGTSEQVATAEEMSANLQLMSASIGKNADSSRRVEAVAREGAAAAEQCSRAVSETVEAMKQIASRISVIDEIAYQTNLLALNAAIEAARAGAHGKGFAVVASEVRKLAEGSQSSAKQIVALTTNSVKIAENSGTLLRELVPSIGSTSGLAKDVATVSNEQSAGVGQLSRAMIGLNETAQQSASAAEELSSMAEELASQAESLLRQMGFFRITESHPRGEGNARSGEQLFTSMRSGTPLSHLSHQRQAAETPRDGAAAKNVLRVD</sequence>
<comment type="subcellular location">
    <subcellularLocation>
        <location evidence="1">Cell membrane</location>
        <topology evidence="1">Multi-pass membrane protein</topology>
    </subcellularLocation>
</comment>
<comment type="similarity">
    <text evidence="7">Belongs to the methyl-accepting chemotaxis (MCP) protein family.</text>
</comment>
<dbReference type="PROSITE" id="PS50111">
    <property type="entry name" value="CHEMOTAXIS_TRANSDUC_2"/>
    <property type="match status" value="1"/>
</dbReference>
<feature type="compositionally biased region" description="Polar residues" evidence="9">
    <location>
        <begin position="653"/>
        <end position="667"/>
    </location>
</feature>
<keyword evidence="8" id="KW-0807">Transducer</keyword>